<evidence type="ECO:0000256" key="1">
    <source>
        <dbReference type="ARBA" id="ARBA00001541"/>
    </source>
</evidence>
<dbReference type="InterPro" id="IPR050903">
    <property type="entry name" value="Bact_Chemotaxis_MeTrfase"/>
</dbReference>
<evidence type="ECO:0000259" key="6">
    <source>
        <dbReference type="PROSITE" id="PS50123"/>
    </source>
</evidence>
<dbReference type="EMBL" id="ATBP01000021">
    <property type="protein sequence ID" value="ETR74099.1"/>
    <property type="molecule type" value="Genomic_DNA"/>
</dbReference>
<dbReference type="SUPFAM" id="SSF47757">
    <property type="entry name" value="Chemotaxis receptor methyltransferase CheR, N-terminal domain"/>
    <property type="match status" value="1"/>
</dbReference>
<proteinExistence type="predicted"/>
<dbReference type="Pfam" id="PF01739">
    <property type="entry name" value="CheR"/>
    <property type="match status" value="1"/>
</dbReference>
<organism evidence="7 8">
    <name type="scientific">Candidatus Magnetoglobus multicellularis str. Araruama</name>
    <dbReference type="NCBI Taxonomy" id="890399"/>
    <lineage>
        <taxon>Bacteria</taxon>
        <taxon>Pseudomonadati</taxon>
        <taxon>Thermodesulfobacteriota</taxon>
        <taxon>Desulfobacteria</taxon>
        <taxon>Desulfobacterales</taxon>
        <taxon>Desulfobacteraceae</taxon>
        <taxon>Candidatus Magnetoglobus</taxon>
    </lineage>
</organism>
<reference evidence="8" key="1">
    <citation type="submission" date="2012-11" db="EMBL/GenBank/DDBJ databases">
        <authorList>
            <person name="Lucero-Rivera Y.E."/>
            <person name="Tovar-Ramirez D."/>
        </authorList>
    </citation>
    <scope>NUCLEOTIDE SEQUENCE [LARGE SCALE GENOMIC DNA]</scope>
    <source>
        <strain evidence="8">Araruama</strain>
    </source>
</reference>
<evidence type="ECO:0000256" key="5">
    <source>
        <dbReference type="ARBA" id="ARBA00022691"/>
    </source>
</evidence>
<dbReference type="InterPro" id="IPR029063">
    <property type="entry name" value="SAM-dependent_MTases_sf"/>
</dbReference>
<dbReference type="InterPro" id="IPR036804">
    <property type="entry name" value="CheR_N_sf"/>
</dbReference>
<dbReference type="AlphaFoldDB" id="A0A1V1PGS4"/>
<dbReference type="Pfam" id="PF03705">
    <property type="entry name" value="CheR_N"/>
    <property type="match status" value="1"/>
</dbReference>
<dbReference type="GO" id="GO:0008983">
    <property type="term" value="F:protein-glutamate O-methyltransferase activity"/>
    <property type="evidence" value="ECO:0007669"/>
    <property type="project" value="UniProtKB-EC"/>
</dbReference>
<feature type="domain" description="CheR-type methyltransferase" evidence="6">
    <location>
        <begin position="14"/>
        <end position="291"/>
    </location>
</feature>
<dbReference type="PROSITE" id="PS50123">
    <property type="entry name" value="CHER"/>
    <property type="match status" value="1"/>
</dbReference>
<keyword evidence="3 7" id="KW-0489">Methyltransferase</keyword>
<dbReference type="InterPro" id="IPR000780">
    <property type="entry name" value="CheR_MeTrfase"/>
</dbReference>
<dbReference type="PIRSF" id="PIRSF000410">
    <property type="entry name" value="CheR"/>
    <property type="match status" value="1"/>
</dbReference>
<dbReference type="SUPFAM" id="SSF53335">
    <property type="entry name" value="S-adenosyl-L-methionine-dependent methyltransferases"/>
    <property type="match status" value="1"/>
</dbReference>
<accession>A0A1V1PGS4</accession>
<keyword evidence="4 7" id="KW-0808">Transferase</keyword>
<evidence type="ECO:0000256" key="3">
    <source>
        <dbReference type="ARBA" id="ARBA00022603"/>
    </source>
</evidence>
<dbReference type="Gene3D" id="1.10.155.10">
    <property type="entry name" value="Chemotaxis receptor methyltransferase CheR, N-terminal domain"/>
    <property type="match status" value="1"/>
</dbReference>
<dbReference type="EC" id="2.1.1.80" evidence="2"/>
<dbReference type="InterPro" id="IPR022641">
    <property type="entry name" value="CheR_N"/>
</dbReference>
<dbReference type="SMART" id="SM00138">
    <property type="entry name" value="MeTrc"/>
    <property type="match status" value="1"/>
</dbReference>
<evidence type="ECO:0000313" key="7">
    <source>
        <dbReference type="EMBL" id="ETR74099.1"/>
    </source>
</evidence>
<dbReference type="PANTHER" id="PTHR24422">
    <property type="entry name" value="CHEMOTAXIS PROTEIN METHYLTRANSFERASE"/>
    <property type="match status" value="1"/>
</dbReference>
<evidence type="ECO:0000313" key="8">
    <source>
        <dbReference type="Proteomes" id="UP000189670"/>
    </source>
</evidence>
<evidence type="ECO:0000256" key="2">
    <source>
        <dbReference type="ARBA" id="ARBA00012534"/>
    </source>
</evidence>
<dbReference type="Gene3D" id="3.40.50.150">
    <property type="entry name" value="Vaccinia Virus protein VP39"/>
    <property type="match status" value="1"/>
</dbReference>
<dbReference type="PANTHER" id="PTHR24422:SF26">
    <property type="entry name" value="CHEMOTAXIS PROTEIN METHYLTRANSFERASE"/>
    <property type="match status" value="1"/>
</dbReference>
<keyword evidence="5" id="KW-0949">S-adenosyl-L-methionine</keyword>
<comment type="caution">
    <text evidence="7">The sequence shown here is derived from an EMBL/GenBank/DDBJ whole genome shotgun (WGS) entry which is preliminary data.</text>
</comment>
<gene>
    <name evidence="7" type="ORF">OMM_06531</name>
</gene>
<name>A0A1V1PGS4_9BACT</name>
<comment type="catalytic activity">
    <reaction evidence="1">
        <text>L-glutamyl-[protein] + S-adenosyl-L-methionine = [protein]-L-glutamate 5-O-methyl ester + S-adenosyl-L-homocysteine</text>
        <dbReference type="Rhea" id="RHEA:24452"/>
        <dbReference type="Rhea" id="RHEA-COMP:10208"/>
        <dbReference type="Rhea" id="RHEA-COMP:10311"/>
        <dbReference type="ChEBI" id="CHEBI:29973"/>
        <dbReference type="ChEBI" id="CHEBI:57856"/>
        <dbReference type="ChEBI" id="CHEBI:59789"/>
        <dbReference type="ChEBI" id="CHEBI:82795"/>
        <dbReference type="EC" id="2.1.1.80"/>
    </reaction>
</comment>
<protein>
    <recommendedName>
        <fullName evidence="2">protein-glutamate O-methyltransferase</fullName>
        <ecNumber evidence="2">2.1.1.80</ecNumber>
    </recommendedName>
</protein>
<dbReference type="InterPro" id="IPR026024">
    <property type="entry name" value="Chemotaxis_MeTrfase_CheR"/>
</dbReference>
<dbReference type="PRINTS" id="PR00996">
    <property type="entry name" value="CHERMTFRASE"/>
</dbReference>
<evidence type="ECO:0000256" key="4">
    <source>
        <dbReference type="ARBA" id="ARBA00022679"/>
    </source>
</evidence>
<dbReference type="Proteomes" id="UP000189670">
    <property type="component" value="Unassembled WGS sequence"/>
</dbReference>
<dbReference type="InterPro" id="IPR022642">
    <property type="entry name" value="CheR_C"/>
</dbReference>
<sequence length="304" mass="35556">MPQHNPVTPPAIKELSDRDFTLFSRFIYDQCGIKLPQIKKTMLTVRLSKRLRALKLRSFKEYYKYITSDEGREKELVDMINVVTTNKTNFFRESKHFDILVQKVVPELLQCQPDLRYKSLNIWSAGCSTGEEPYTIAMVMDEYINNHVYLNYAILCSDISTRVLQKASKGIYEDALLEGMPSQYLRKYMMRGKGNNKGKNRVVPELRDRLTFRRINLNSGPDFGIKTLMHIIFCRNVIIYFDRETQIKLFNKYYRQLHPGGYLFIGHSETLHGINDQFIPVDVSVYRKPLMVETNGNSEHFKPA</sequence>
<dbReference type="GO" id="GO:0032259">
    <property type="term" value="P:methylation"/>
    <property type="evidence" value="ECO:0007669"/>
    <property type="project" value="UniProtKB-KW"/>
</dbReference>